<feature type="transmembrane region" description="Helical" evidence="1">
    <location>
        <begin position="116"/>
        <end position="133"/>
    </location>
</feature>
<evidence type="ECO:0000313" key="2">
    <source>
        <dbReference type="EMBL" id="MBM9507676.1"/>
    </source>
</evidence>
<keyword evidence="1" id="KW-1133">Transmembrane helix</keyword>
<evidence type="ECO:0008006" key="4">
    <source>
        <dbReference type="Google" id="ProtNLM"/>
    </source>
</evidence>
<comment type="caution">
    <text evidence="2">The sequence shown here is derived from an EMBL/GenBank/DDBJ whole genome shotgun (WGS) entry which is preliminary data.</text>
</comment>
<feature type="transmembrane region" description="Helical" evidence="1">
    <location>
        <begin position="221"/>
        <end position="241"/>
    </location>
</feature>
<gene>
    <name evidence="2" type="ORF">ITX44_24650</name>
</gene>
<reference evidence="2 3" key="1">
    <citation type="submission" date="2021-01" db="EMBL/GenBank/DDBJ databases">
        <title>Streptomyces acididurans sp. nov., isolated from a peat swamp forest soil.</title>
        <authorList>
            <person name="Chantavorakit T."/>
            <person name="Duangmal K."/>
        </authorList>
    </citation>
    <scope>NUCLEOTIDE SEQUENCE [LARGE SCALE GENOMIC DNA]</scope>
    <source>
        <strain evidence="2 3">KK5PA1</strain>
    </source>
</reference>
<name>A0ABS2TXH4_9ACTN</name>
<proteinExistence type="predicted"/>
<accession>A0ABS2TXH4</accession>
<feature type="transmembrane region" description="Helical" evidence="1">
    <location>
        <begin position="178"/>
        <end position="200"/>
    </location>
</feature>
<dbReference type="EMBL" id="JADKYB010000014">
    <property type="protein sequence ID" value="MBM9507676.1"/>
    <property type="molecule type" value="Genomic_DNA"/>
</dbReference>
<evidence type="ECO:0000313" key="3">
    <source>
        <dbReference type="Proteomes" id="UP000749040"/>
    </source>
</evidence>
<keyword evidence="1" id="KW-0472">Membrane</keyword>
<organism evidence="2 3">
    <name type="scientific">Actinacidiphila acididurans</name>
    <dbReference type="NCBI Taxonomy" id="2784346"/>
    <lineage>
        <taxon>Bacteria</taxon>
        <taxon>Bacillati</taxon>
        <taxon>Actinomycetota</taxon>
        <taxon>Actinomycetes</taxon>
        <taxon>Kitasatosporales</taxon>
        <taxon>Streptomycetaceae</taxon>
        <taxon>Actinacidiphila</taxon>
    </lineage>
</organism>
<sequence length="329" mass="33454">MPEGQGAPALRRQAAGDPVRQMMRAHGELLAGAVDEWEIAAGLEARGVTDGDARRLRQPDVFGLAAELLARAPRTVARLDGGPNRTERALLPRRTGLRHALPGAAAAVFPALRSPVLGAGLAVFVAVTAWAALRKGPLAVPRGGGAPWAYALLAYALYGPQAVTALSGRGPFDPAAQVPSFAALTLGLVPAACWAHWLAVRSRAQLAPSHSLADYADAVRPRLAVALAGHAAALAALLALLTPGGPLAGPAALGLLLFAARLLSGHGEPLPALAALRGAALAETCTLAVAPLGLPLPGTAPEALACGAAFLFLLPPTFRALSRPAPHHP</sequence>
<dbReference type="Proteomes" id="UP000749040">
    <property type="component" value="Unassembled WGS sequence"/>
</dbReference>
<dbReference type="RefSeq" id="WP_205359551.1">
    <property type="nucleotide sequence ID" value="NZ_JADKYB010000014.1"/>
</dbReference>
<evidence type="ECO:0000256" key="1">
    <source>
        <dbReference type="SAM" id="Phobius"/>
    </source>
</evidence>
<feature type="transmembrane region" description="Helical" evidence="1">
    <location>
        <begin position="145"/>
        <end position="166"/>
    </location>
</feature>
<keyword evidence="3" id="KW-1185">Reference proteome</keyword>
<protein>
    <recommendedName>
        <fullName evidence="4">Integral membrane protein</fullName>
    </recommendedName>
</protein>
<keyword evidence="1" id="KW-0812">Transmembrane</keyword>